<reference evidence="1" key="1">
    <citation type="submission" date="2020-08" db="EMBL/GenBank/DDBJ databases">
        <title>Multicomponent nature underlies the extraordinary mechanical properties of spider dragline silk.</title>
        <authorList>
            <person name="Kono N."/>
            <person name="Nakamura H."/>
            <person name="Mori M."/>
            <person name="Yoshida Y."/>
            <person name="Ohtoshi R."/>
            <person name="Malay A.D."/>
            <person name="Moran D.A.P."/>
            <person name="Tomita M."/>
            <person name="Numata K."/>
            <person name="Arakawa K."/>
        </authorList>
    </citation>
    <scope>NUCLEOTIDE SEQUENCE</scope>
</reference>
<sequence>MGALKLRRTPLRTAFTKAVNHLQEIIENDPVDMNAVETAFEQLKVKSAKLKEVEDAVLELMIEENVRKKRTILNLKPLKAMLKR</sequence>
<dbReference type="OrthoDB" id="10401019at2759"/>
<protein>
    <submittedName>
        <fullName evidence="1">Uncharacterized protein</fullName>
    </submittedName>
</protein>
<name>A0A8X6WZ33_9ARAC</name>
<dbReference type="EMBL" id="BMAV01003629">
    <property type="protein sequence ID" value="GFY43360.1"/>
    <property type="molecule type" value="Genomic_DNA"/>
</dbReference>
<evidence type="ECO:0000313" key="2">
    <source>
        <dbReference type="Proteomes" id="UP000886998"/>
    </source>
</evidence>
<proteinExistence type="predicted"/>
<evidence type="ECO:0000313" key="1">
    <source>
        <dbReference type="EMBL" id="GFY43360.1"/>
    </source>
</evidence>
<keyword evidence="2" id="KW-1185">Reference proteome</keyword>
<accession>A0A8X6WZ33</accession>
<gene>
    <name evidence="1" type="ORF">TNIN_90721</name>
</gene>
<dbReference type="Proteomes" id="UP000886998">
    <property type="component" value="Unassembled WGS sequence"/>
</dbReference>
<dbReference type="AlphaFoldDB" id="A0A8X6WZ33"/>
<comment type="caution">
    <text evidence="1">The sequence shown here is derived from an EMBL/GenBank/DDBJ whole genome shotgun (WGS) entry which is preliminary data.</text>
</comment>
<organism evidence="1 2">
    <name type="scientific">Trichonephila inaurata madagascariensis</name>
    <dbReference type="NCBI Taxonomy" id="2747483"/>
    <lineage>
        <taxon>Eukaryota</taxon>
        <taxon>Metazoa</taxon>
        <taxon>Ecdysozoa</taxon>
        <taxon>Arthropoda</taxon>
        <taxon>Chelicerata</taxon>
        <taxon>Arachnida</taxon>
        <taxon>Araneae</taxon>
        <taxon>Araneomorphae</taxon>
        <taxon>Entelegynae</taxon>
        <taxon>Araneoidea</taxon>
        <taxon>Nephilidae</taxon>
        <taxon>Trichonephila</taxon>
        <taxon>Trichonephila inaurata</taxon>
    </lineage>
</organism>